<keyword evidence="3" id="KW-0804">Transcription</keyword>
<dbReference type="KEGG" id="elim:B2M23_17950"/>
<dbReference type="GO" id="GO:0003700">
    <property type="term" value="F:DNA-binding transcription factor activity"/>
    <property type="evidence" value="ECO:0007669"/>
    <property type="project" value="TreeGrafter"/>
</dbReference>
<dbReference type="EMBL" id="CP019962">
    <property type="protein sequence ID" value="ARD67299.1"/>
    <property type="molecule type" value="Genomic_DNA"/>
</dbReference>
<dbReference type="InterPro" id="IPR012318">
    <property type="entry name" value="HTH_CRP"/>
</dbReference>
<evidence type="ECO:0000313" key="6">
    <source>
        <dbReference type="EMBL" id="ARD67299.1"/>
    </source>
</evidence>
<dbReference type="Gene3D" id="2.60.120.10">
    <property type="entry name" value="Jelly Rolls"/>
    <property type="match status" value="1"/>
</dbReference>
<dbReference type="GO" id="GO:0005829">
    <property type="term" value="C:cytosol"/>
    <property type="evidence" value="ECO:0007669"/>
    <property type="project" value="TreeGrafter"/>
</dbReference>
<feature type="domain" description="HTH crp-type" evidence="5">
    <location>
        <begin position="158"/>
        <end position="226"/>
    </location>
</feature>
<reference evidence="7" key="1">
    <citation type="journal article" date="2017" name="Sci. Rep.">
        <title>Determination of the Genome and Primary Transcriptome of Syngas Fermenting Eubacterium limosum ATCC 8486.</title>
        <authorList>
            <person name="Song Y."/>
            <person name="Shin J."/>
            <person name="Jeong Y."/>
            <person name="Jin S."/>
            <person name="Lee J.K."/>
            <person name="Kim D.R."/>
            <person name="Kim S.C."/>
            <person name="Cho S."/>
            <person name="Cho B.K."/>
        </authorList>
    </citation>
    <scope>NUCLEOTIDE SEQUENCE [LARGE SCALE GENOMIC DNA]</scope>
    <source>
        <strain evidence="7">ATCC 8486</strain>
    </source>
</reference>
<evidence type="ECO:0000256" key="1">
    <source>
        <dbReference type="ARBA" id="ARBA00023015"/>
    </source>
</evidence>
<dbReference type="InterPro" id="IPR050397">
    <property type="entry name" value="Env_Response_Regulators"/>
</dbReference>
<evidence type="ECO:0000256" key="3">
    <source>
        <dbReference type="ARBA" id="ARBA00023163"/>
    </source>
</evidence>
<protein>
    <submittedName>
        <fullName evidence="6">Crp/Fnr family transcriptional regulator</fullName>
    </submittedName>
</protein>
<evidence type="ECO:0000259" key="4">
    <source>
        <dbReference type="PROSITE" id="PS50042"/>
    </source>
</evidence>
<dbReference type="Pfam" id="PF00027">
    <property type="entry name" value="cNMP_binding"/>
    <property type="match status" value="1"/>
</dbReference>
<dbReference type="PANTHER" id="PTHR24567:SF58">
    <property type="entry name" value="CYCLIC AMP-BINDING REGULATORY PROTEIN"/>
    <property type="match status" value="1"/>
</dbReference>
<dbReference type="GO" id="GO:0003677">
    <property type="term" value="F:DNA binding"/>
    <property type="evidence" value="ECO:0007669"/>
    <property type="project" value="UniProtKB-KW"/>
</dbReference>
<keyword evidence="1" id="KW-0805">Transcription regulation</keyword>
<dbReference type="PROSITE" id="PS50042">
    <property type="entry name" value="CNMP_BINDING_3"/>
    <property type="match status" value="1"/>
</dbReference>
<dbReference type="PROSITE" id="PS51063">
    <property type="entry name" value="HTH_CRP_2"/>
    <property type="match status" value="1"/>
</dbReference>
<evidence type="ECO:0000256" key="2">
    <source>
        <dbReference type="ARBA" id="ARBA00023125"/>
    </source>
</evidence>
<gene>
    <name evidence="6" type="ORF">B2M23_17950</name>
</gene>
<evidence type="ECO:0000259" key="5">
    <source>
        <dbReference type="PROSITE" id="PS51063"/>
    </source>
</evidence>
<dbReference type="InterPro" id="IPR014710">
    <property type="entry name" value="RmlC-like_jellyroll"/>
</dbReference>
<evidence type="ECO:0000313" key="7">
    <source>
        <dbReference type="Proteomes" id="UP000192391"/>
    </source>
</evidence>
<dbReference type="CDD" id="cd00038">
    <property type="entry name" value="CAP_ED"/>
    <property type="match status" value="1"/>
</dbReference>
<proteinExistence type="predicted"/>
<dbReference type="Proteomes" id="UP000192391">
    <property type="component" value="Chromosome"/>
</dbReference>
<name>A0AAC9QX19_EUBLI</name>
<dbReference type="RefSeq" id="WP_038351611.1">
    <property type="nucleotide sequence ID" value="NZ_CP019962.1"/>
</dbReference>
<sequence>MEEYMEEYMENLEKSALFKSVQRDNLSAVLKCLGAVSKHYDKNERILNSGDEVIGVGILAKGHAQLIKEDAMGNRNIIGEIEGGELFAESFVCAGIKESPVTVVALESCVVLFVQVNKIIDVCSNECSFHKQIINNLLKIIARKNLNLNRKLDYLSLRTTREKLLGYLNDQQRRAGTNPFTIPMNRVQLADYLCVDRSAMSRELGRLRDEGILRFKRSHFYLRNIENDAL</sequence>
<accession>A0AAC9QX19</accession>
<dbReference type="InterPro" id="IPR018490">
    <property type="entry name" value="cNMP-bd_dom_sf"/>
</dbReference>
<feature type="domain" description="Cyclic nucleotide-binding" evidence="4">
    <location>
        <begin position="17"/>
        <end position="140"/>
    </location>
</feature>
<dbReference type="InterPro" id="IPR036390">
    <property type="entry name" value="WH_DNA-bd_sf"/>
</dbReference>
<dbReference type="AlphaFoldDB" id="A0AAC9QX19"/>
<dbReference type="PANTHER" id="PTHR24567">
    <property type="entry name" value="CRP FAMILY TRANSCRIPTIONAL REGULATORY PROTEIN"/>
    <property type="match status" value="1"/>
</dbReference>
<dbReference type="SUPFAM" id="SSF46785">
    <property type="entry name" value="Winged helix' DNA-binding domain"/>
    <property type="match status" value="1"/>
</dbReference>
<dbReference type="InterPro" id="IPR000595">
    <property type="entry name" value="cNMP-bd_dom"/>
</dbReference>
<dbReference type="SUPFAM" id="SSF51206">
    <property type="entry name" value="cAMP-binding domain-like"/>
    <property type="match status" value="1"/>
</dbReference>
<keyword evidence="2" id="KW-0238">DNA-binding</keyword>
<organism evidence="6 7">
    <name type="scientific">Eubacterium limosum</name>
    <dbReference type="NCBI Taxonomy" id="1736"/>
    <lineage>
        <taxon>Bacteria</taxon>
        <taxon>Bacillati</taxon>
        <taxon>Bacillota</taxon>
        <taxon>Clostridia</taxon>
        <taxon>Eubacteriales</taxon>
        <taxon>Eubacteriaceae</taxon>
        <taxon>Eubacterium</taxon>
    </lineage>
</organism>
<dbReference type="Pfam" id="PF13545">
    <property type="entry name" value="HTH_Crp_2"/>
    <property type="match status" value="1"/>
</dbReference>